<dbReference type="OrthoDB" id="1535081at2759"/>
<dbReference type="Gene3D" id="3.40.50.150">
    <property type="entry name" value="Vaccinia Virus protein VP39"/>
    <property type="match status" value="1"/>
</dbReference>
<name>A0A9P6VL06_9HELO</name>
<reference evidence="1" key="1">
    <citation type="submission" date="2019-07" db="EMBL/GenBank/DDBJ databases">
        <title>Hyphodiscus hymeniophilus genome sequencing and assembly.</title>
        <authorList>
            <person name="Kramer G."/>
            <person name="Nodwell J."/>
        </authorList>
    </citation>
    <scope>NUCLEOTIDE SEQUENCE</scope>
    <source>
        <strain evidence="1">ATCC 34498</strain>
    </source>
</reference>
<keyword evidence="2" id="KW-1185">Reference proteome</keyword>
<protein>
    <submittedName>
        <fullName evidence="1">O-methyltransferase ATR12</fullName>
    </submittedName>
</protein>
<evidence type="ECO:0000313" key="1">
    <source>
        <dbReference type="EMBL" id="KAG0649988.1"/>
    </source>
</evidence>
<dbReference type="Proteomes" id="UP000785200">
    <property type="component" value="Unassembled WGS sequence"/>
</dbReference>
<evidence type="ECO:0000313" key="2">
    <source>
        <dbReference type="Proteomes" id="UP000785200"/>
    </source>
</evidence>
<proteinExistence type="predicted"/>
<comment type="caution">
    <text evidence="1">The sequence shown here is derived from an EMBL/GenBank/DDBJ whole genome shotgun (WGS) entry which is preliminary data.</text>
</comment>
<dbReference type="EMBL" id="VNKQ01000007">
    <property type="protein sequence ID" value="KAG0649988.1"/>
    <property type="molecule type" value="Genomic_DNA"/>
</dbReference>
<organism evidence="1 2">
    <name type="scientific">Hyphodiscus hymeniophilus</name>
    <dbReference type="NCBI Taxonomy" id="353542"/>
    <lineage>
        <taxon>Eukaryota</taxon>
        <taxon>Fungi</taxon>
        <taxon>Dikarya</taxon>
        <taxon>Ascomycota</taxon>
        <taxon>Pezizomycotina</taxon>
        <taxon>Leotiomycetes</taxon>
        <taxon>Helotiales</taxon>
        <taxon>Hyphodiscaceae</taxon>
        <taxon>Hyphodiscus</taxon>
    </lineage>
</organism>
<gene>
    <name evidence="1" type="ORF">D0Z07_3754</name>
</gene>
<dbReference type="AlphaFoldDB" id="A0A9P6VL06"/>
<sequence>MIDETDFWRACGSRNWCRRFRSHALDNLAPGLTFTPPTLSWMLRGPSAVSVLTQKGMHDLEEFRLRCLEIAEGSLTLQDLPSGAYDFFTPEPVKAVRIHLKNNLSHDWTDWLFTKILGNVASAIERGYSRTVDSRELDK</sequence>
<dbReference type="InterPro" id="IPR029063">
    <property type="entry name" value="SAM-dependent_MTases_sf"/>
</dbReference>
<accession>A0A9P6VL06</accession>